<sequence length="337" mass="38224">MEKLRVPDNEEAYCRYPEQSIYEFTPLPYNLIPSASQEDVRDPPDFIASAVRKAKDTKVNPLCTWLGEPPIYVNTGLMLPGQAYKDIELKGYVAPPPLGELLGCDLTILEQINPNGNHAMFRVRVGSEERLLKTFLDDSDYDDDDDETESTMDQFLAERDAYAHLIHYGACDAGVVPRCYGWLRLSKEVTDFVAGHSSYRCWGPFIRRQPLGILLEYFPDTSCVSFNNITFALAQTAMKAMCRIHQAYVLHGDLASRNCLLLPSGRIVWVDFDHSSNPSSKKPVKRLELWLEIAQAWGLFYGCLVSDLSINQRNLTLINTFGSQLPDMRIGYQSRSY</sequence>
<keyword evidence="2" id="KW-1185">Reference proteome</keyword>
<dbReference type="InterPro" id="IPR008266">
    <property type="entry name" value="Tyr_kinase_AS"/>
</dbReference>
<dbReference type="InterPro" id="IPR011009">
    <property type="entry name" value="Kinase-like_dom_sf"/>
</dbReference>
<reference evidence="2" key="1">
    <citation type="submission" date="2024-04" db="EMBL/GenBank/DDBJ databases">
        <authorList>
            <person name="Shaw F."/>
            <person name="Minotto A."/>
        </authorList>
    </citation>
    <scope>NUCLEOTIDE SEQUENCE [LARGE SCALE GENOMIC DNA]</scope>
</reference>
<evidence type="ECO:0000313" key="1">
    <source>
        <dbReference type="EMBL" id="CAL1697075.1"/>
    </source>
</evidence>
<dbReference type="Gene3D" id="1.10.510.10">
    <property type="entry name" value="Transferase(Phosphotransferase) domain 1"/>
    <property type="match status" value="1"/>
</dbReference>
<dbReference type="PROSITE" id="PS00109">
    <property type="entry name" value="PROTEIN_KINASE_TYR"/>
    <property type="match status" value="1"/>
</dbReference>
<dbReference type="SUPFAM" id="SSF56112">
    <property type="entry name" value="Protein kinase-like (PK-like)"/>
    <property type="match status" value="1"/>
</dbReference>
<name>A0ABP1CN13_9APHY</name>
<organism evidence="1 2">
    <name type="scientific">Somion occarium</name>
    <dbReference type="NCBI Taxonomy" id="3059160"/>
    <lineage>
        <taxon>Eukaryota</taxon>
        <taxon>Fungi</taxon>
        <taxon>Dikarya</taxon>
        <taxon>Basidiomycota</taxon>
        <taxon>Agaricomycotina</taxon>
        <taxon>Agaricomycetes</taxon>
        <taxon>Polyporales</taxon>
        <taxon>Cerrenaceae</taxon>
        <taxon>Somion</taxon>
    </lineage>
</organism>
<protein>
    <recommendedName>
        <fullName evidence="3">Non-specific serine/threonine protein kinase</fullName>
    </recommendedName>
</protein>
<dbReference type="Proteomes" id="UP001497453">
    <property type="component" value="Chromosome 1"/>
</dbReference>
<proteinExistence type="predicted"/>
<dbReference type="EMBL" id="OZ037944">
    <property type="protein sequence ID" value="CAL1697075.1"/>
    <property type="molecule type" value="Genomic_DNA"/>
</dbReference>
<evidence type="ECO:0000313" key="2">
    <source>
        <dbReference type="Proteomes" id="UP001497453"/>
    </source>
</evidence>
<accession>A0ABP1CN13</accession>
<gene>
    <name evidence="1" type="ORF">GFSPODELE1_LOCUS1468</name>
</gene>
<evidence type="ECO:0008006" key="3">
    <source>
        <dbReference type="Google" id="ProtNLM"/>
    </source>
</evidence>